<dbReference type="Gene3D" id="3.40.50.2300">
    <property type="match status" value="1"/>
</dbReference>
<dbReference type="Proteomes" id="UP000018680">
    <property type="component" value="Chromosome"/>
</dbReference>
<dbReference type="SUPFAM" id="SSF52172">
    <property type="entry name" value="CheY-like"/>
    <property type="match status" value="1"/>
</dbReference>
<evidence type="ECO:0000259" key="3">
    <source>
        <dbReference type="PROSITE" id="PS50110"/>
    </source>
</evidence>
<dbReference type="AlphaFoldDB" id="V5WEM5"/>
<accession>V5WEM5</accession>
<name>V5WEM5_9SPIO</name>
<evidence type="ECO:0000313" key="4">
    <source>
        <dbReference type="EMBL" id="AHC14268.1"/>
    </source>
</evidence>
<dbReference type="PANTHER" id="PTHR44591:SF23">
    <property type="entry name" value="CHEY SUBFAMILY"/>
    <property type="match status" value="1"/>
</dbReference>
<evidence type="ECO:0000256" key="2">
    <source>
        <dbReference type="PROSITE-ProRule" id="PRU00169"/>
    </source>
</evidence>
<dbReference type="KEGG" id="slr:L21SP2_0848"/>
<dbReference type="RefSeq" id="WP_024267199.1">
    <property type="nucleotide sequence ID" value="NC_023035.1"/>
</dbReference>
<gene>
    <name evidence="4" type="ORF">L21SP2_0848</name>
</gene>
<dbReference type="InterPro" id="IPR050595">
    <property type="entry name" value="Bact_response_regulator"/>
</dbReference>
<dbReference type="PANTHER" id="PTHR44591">
    <property type="entry name" value="STRESS RESPONSE REGULATOR PROTEIN 1"/>
    <property type="match status" value="1"/>
</dbReference>
<dbReference type="InterPro" id="IPR011006">
    <property type="entry name" value="CheY-like_superfamily"/>
</dbReference>
<protein>
    <submittedName>
        <fullName evidence="4">Signal transduction response regulator</fullName>
    </submittedName>
</protein>
<sequence>MPKVLIVDDLESNRYVLKTLLKLFGPKAGVEVLEASSGVASVEIIRNEKPDLILMDVKMEREDSGIEVVKVIRTIPEFRDTPIWAVTAQAMDAHDGMESDKERSLRAGFTEHITKPINQAEMLRKIADTLGLHIPDRIKKRMGI</sequence>
<evidence type="ECO:0000313" key="5">
    <source>
        <dbReference type="Proteomes" id="UP000018680"/>
    </source>
</evidence>
<evidence type="ECO:0000256" key="1">
    <source>
        <dbReference type="ARBA" id="ARBA00022553"/>
    </source>
</evidence>
<reference evidence="4 5" key="1">
    <citation type="journal article" date="2015" name="Stand. Genomic Sci.">
        <title>Complete genome sequence and description of Salinispira pacifica gen. nov., sp. nov., a novel spirochaete isolated form a hypersaline microbial mat.</title>
        <authorList>
            <person name="Ben Hania W."/>
            <person name="Joseph M."/>
            <person name="Schumann P."/>
            <person name="Bunk B."/>
            <person name="Fiebig A."/>
            <person name="Sproer C."/>
            <person name="Klenk H.P."/>
            <person name="Fardeau M.L."/>
            <person name="Spring S."/>
        </authorList>
    </citation>
    <scope>NUCLEOTIDE SEQUENCE [LARGE SCALE GENOMIC DNA]</scope>
    <source>
        <strain evidence="4 5">L21-RPul-D2</strain>
    </source>
</reference>
<keyword evidence="1 2" id="KW-0597">Phosphoprotein</keyword>
<dbReference type="PROSITE" id="PS50110">
    <property type="entry name" value="RESPONSE_REGULATORY"/>
    <property type="match status" value="1"/>
</dbReference>
<dbReference type="STRING" id="1307761.L21SP2_0848"/>
<proteinExistence type="predicted"/>
<dbReference type="SMART" id="SM00448">
    <property type="entry name" value="REC"/>
    <property type="match status" value="1"/>
</dbReference>
<feature type="modified residue" description="4-aspartylphosphate" evidence="2">
    <location>
        <position position="56"/>
    </location>
</feature>
<dbReference type="InterPro" id="IPR001789">
    <property type="entry name" value="Sig_transdc_resp-reg_receiver"/>
</dbReference>
<dbReference type="Pfam" id="PF00072">
    <property type="entry name" value="Response_reg"/>
    <property type="match status" value="1"/>
</dbReference>
<dbReference type="HOGENOM" id="CLU_000445_69_17_12"/>
<organism evidence="4 5">
    <name type="scientific">Salinispira pacifica</name>
    <dbReference type="NCBI Taxonomy" id="1307761"/>
    <lineage>
        <taxon>Bacteria</taxon>
        <taxon>Pseudomonadati</taxon>
        <taxon>Spirochaetota</taxon>
        <taxon>Spirochaetia</taxon>
        <taxon>Spirochaetales</taxon>
        <taxon>Spirochaetaceae</taxon>
        <taxon>Salinispira</taxon>
    </lineage>
</organism>
<dbReference type="EMBL" id="CP006939">
    <property type="protein sequence ID" value="AHC14268.1"/>
    <property type="molecule type" value="Genomic_DNA"/>
</dbReference>
<dbReference type="eggNOG" id="COG0745">
    <property type="taxonomic scope" value="Bacteria"/>
</dbReference>
<dbReference type="PATRIC" id="fig|1307761.3.peg.849"/>
<dbReference type="GO" id="GO:0000160">
    <property type="term" value="P:phosphorelay signal transduction system"/>
    <property type="evidence" value="ECO:0007669"/>
    <property type="project" value="InterPro"/>
</dbReference>
<keyword evidence="5" id="KW-1185">Reference proteome</keyword>
<feature type="domain" description="Response regulatory" evidence="3">
    <location>
        <begin position="3"/>
        <end position="130"/>
    </location>
</feature>